<evidence type="ECO:0000256" key="1">
    <source>
        <dbReference type="ARBA" id="ARBA00011356"/>
    </source>
</evidence>
<dbReference type="OrthoDB" id="5817230at2759"/>
<dbReference type="GO" id="GO:0005525">
    <property type="term" value="F:GTP binding"/>
    <property type="evidence" value="ECO:0007669"/>
    <property type="project" value="UniProtKB-KW"/>
</dbReference>
<feature type="compositionally biased region" description="Pro residues" evidence="7">
    <location>
        <begin position="270"/>
        <end position="283"/>
    </location>
</feature>
<dbReference type="PANTHER" id="PTHR10218">
    <property type="entry name" value="GTP-BINDING PROTEIN ALPHA SUBUNIT"/>
    <property type="match status" value="1"/>
</dbReference>
<evidence type="ECO:0000256" key="4">
    <source>
        <dbReference type="ARBA" id="ARBA00023134"/>
    </source>
</evidence>
<evidence type="ECO:0000256" key="7">
    <source>
        <dbReference type="SAM" id="MobiDB-lite"/>
    </source>
</evidence>
<dbReference type="WBParaSite" id="TASK_0000896201-mRNA-1">
    <property type="protein sequence ID" value="TASK_0000896201-mRNA-1"/>
    <property type="gene ID" value="TASK_0000896201"/>
</dbReference>
<accession>A0A0R3WDV3</accession>
<evidence type="ECO:0000313" key="9">
    <source>
        <dbReference type="Proteomes" id="UP000282613"/>
    </source>
</evidence>
<proteinExistence type="predicted"/>
<dbReference type="Gene3D" id="3.40.50.300">
    <property type="entry name" value="P-loop containing nucleotide triphosphate hydrolases"/>
    <property type="match status" value="2"/>
</dbReference>
<dbReference type="InterPro" id="IPR027417">
    <property type="entry name" value="P-loop_NTPase"/>
</dbReference>
<dbReference type="SMART" id="SM00275">
    <property type="entry name" value="G_alpha"/>
    <property type="match status" value="1"/>
</dbReference>
<dbReference type="Gene3D" id="1.10.400.10">
    <property type="entry name" value="GI Alpha 1, domain 2-like"/>
    <property type="match status" value="2"/>
</dbReference>
<dbReference type="GO" id="GO:0005737">
    <property type="term" value="C:cytoplasm"/>
    <property type="evidence" value="ECO:0007669"/>
    <property type="project" value="TreeGrafter"/>
</dbReference>
<protein>
    <submittedName>
        <fullName evidence="10">Guanine nucleotide-binding protein subunit alpha-11</fullName>
    </submittedName>
</protein>
<dbReference type="GO" id="GO:0031683">
    <property type="term" value="F:G-protein beta/gamma-subunit complex binding"/>
    <property type="evidence" value="ECO:0007669"/>
    <property type="project" value="InterPro"/>
</dbReference>
<keyword evidence="9" id="KW-1185">Reference proteome</keyword>
<dbReference type="Pfam" id="PF00503">
    <property type="entry name" value="G-alpha"/>
    <property type="match status" value="1"/>
</dbReference>
<dbReference type="GO" id="GO:0003924">
    <property type="term" value="F:GTPase activity"/>
    <property type="evidence" value="ECO:0007669"/>
    <property type="project" value="InterPro"/>
</dbReference>
<dbReference type="GO" id="GO:0046872">
    <property type="term" value="F:metal ion binding"/>
    <property type="evidence" value="ECO:0007669"/>
    <property type="project" value="UniProtKB-KW"/>
</dbReference>
<feature type="compositionally biased region" description="Polar residues" evidence="7">
    <location>
        <begin position="291"/>
        <end position="310"/>
    </location>
</feature>
<feature type="region of interest" description="Disordered" evidence="7">
    <location>
        <begin position="268"/>
        <end position="321"/>
    </location>
</feature>
<feature type="compositionally biased region" description="Basic and acidic residues" evidence="7">
    <location>
        <begin position="311"/>
        <end position="321"/>
    </location>
</feature>
<evidence type="ECO:0000256" key="2">
    <source>
        <dbReference type="ARBA" id="ARBA00022723"/>
    </source>
</evidence>
<dbReference type="GO" id="GO:0001664">
    <property type="term" value="F:G protein-coupled receptor binding"/>
    <property type="evidence" value="ECO:0007669"/>
    <property type="project" value="TreeGrafter"/>
</dbReference>
<evidence type="ECO:0000313" key="8">
    <source>
        <dbReference type="EMBL" id="VDK41395.1"/>
    </source>
</evidence>
<dbReference type="FunFam" id="3.40.50.300:FF:000692">
    <property type="entry name" value="Guanine nucleotide-binding protein subunit alpha"/>
    <property type="match status" value="1"/>
</dbReference>
<dbReference type="InterPro" id="IPR011025">
    <property type="entry name" value="GproteinA_insert"/>
</dbReference>
<gene>
    <name evidence="8" type="ORF">TASK_LOCUS8963</name>
</gene>
<dbReference type="SUPFAM" id="SSF47895">
    <property type="entry name" value="Transducin (alpha subunit), insertion domain"/>
    <property type="match status" value="1"/>
</dbReference>
<keyword evidence="4" id="KW-0342">GTP-binding</keyword>
<sequence>METDSPSVLKKSFIFQQCFRESLARMLKNAFTGNRGSGRSTLVKQLRIHYGDSFPTPVRKFLIPLIAANLADAVVRVVKIMQDSGIKIADPYVQELTIQLIRNQPSEDYTSVVAFDFYNKSLAVGTCKRNSLVEIEEFQSIIEDERMPQIALRMSAPSNASGQTNLHSNNSPTRPPGTPLHIKVSRSLTVKEIQSLLGSLHPEVDWAEVIQTDVFNKAPVGANQKDVLAAWLENAFKTGKLHPAKVMAALQERLHNPYIRKLPANIAAQLPPPNATPPTPPSTSAPDLDSNVLTDTDDWASNTSCQSEAKSLSEEDVSLHLDSPTEEKVTFEEGDLKPGTSLINVAADENECLAQNFQQFSTTSLSGRVLKMIIDRPEFQAVLAEEAAIHLELSTSQTYFINNVDRFIQSDYVPTLRDILLVQMPSNAVHESLLQIGSTSIRLVNIGDQRGDRRKWISLFETVHAVLFFASLVDFLERSQLPDFKTKLDESLDYFRFIMESPPLSRKDFILFLTKKDILPALLSNEKFTSASNYPEIQETKDPETCIAAQRDLYLSKRKDKDQKMGRIFFHSVCLLDIDEMKAKSRIFLKGVLDSNFRRHATF</sequence>
<dbReference type="InterPro" id="IPR001019">
    <property type="entry name" value="Gprotein_alpha_su"/>
</dbReference>
<dbReference type="AlphaFoldDB" id="A0A0R3WDV3"/>
<comment type="subunit">
    <text evidence="1">G proteins are composed of 3 units; alpha, beta and gamma. The alpha chain contains the guanine nucleotide binding site.</text>
</comment>
<name>A0A0R3WDV3_TAEAS</name>
<reference evidence="10" key="1">
    <citation type="submission" date="2017-02" db="UniProtKB">
        <authorList>
            <consortium name="WormBaseParasite"/>
        </authorList>
    </citation>
    <scope>IDENTIFICATION</scope>
</reference>
<feature type="region of interest" description="Disordered" evidence="7">
    <location>
        <begin position="158"/>
        <end position="178"/>
    </location>
</feature>
<evidence type="ECO:0000256" key="3">
    <source>
        <dbReference type="ARBA" id="ARBA00022741"/>
    </source>
</evidence>
<feature type="binding site" evidence="6">
    <location>
        <position position="426"/>
    </location>
    <ligand>
        <name>Mg(2+)</name>
        <dbReference type="ChEBI" id="CHEBI:18420"/>
    </ligand>
</feature>
<dbReference type="GO" id="GO:0007188">
    <property type="term" value="P:adenylate cyclase-modulating G protein-coupled receptor signaling pathway"/>
    <property type="evidence" value="ECO:0007669"/>
    <property type="project" value="TreeGrafter"/>
</dbReference>
<evidence type="ECO:0000256" key="6">
    <source>
        <dbReference type="PIRSR" id="PIRSR601019-2"/>
    </source>
</evidence>
<keyword evidence="5" id="KW-0807">Transducer</keyword>
<evidence type="ECO:0000256" key="5">
    <source>
        <dbReference type="ARBA" id="ARBA00023224"/>
    </source>
</evidence>
<keyword evidence="6" id="KW-0460">Magnesium</keyword>
<feature type="compositionally biased region" description="Polar residues" evidence="7">
    <location>
        <begin position="158"/>
        <end position="172"/>
    </location>
</feature>
<keyword evidence="2 6" id="KW-0479">Metal-binding</keyword>
<reference evidence="8 9" key="2">
    <citation type="submission" date="2018-11" db="EMBL/GenBank/DDBJ databases">
        <authorList>
            <consortium name="Pathogen Informatics"/>
        </authorList>
    </citation>
    <scope>NUCLEOTIDE SEQUENCE [LARGE SCALE GENOMIC DNA]</scope>
</reference>
<evidence type="ECO:0000313" key="10">
    <source>
        <dbReference type="WBParaSite" id="TASK_0000896201-mRNA-1"/>
    </source>
</evidence>
<organism evidence="10">
    <name type="scientific">Taenia asiatica</name>
    <name type="common">Asian tapeworm</name>
    <dbReference type="NCBI Taxonomy" id="60517"/>
    <lineage>
        <taxon>Eukaryota</taxon>
        <taxon>Metazoa</taxon>
        <taxon>Spiralia</taxon>
        <taxon>Lophotrochozoa</taxon>
        <taxon>Platyhelminthes</taxon>
        <taxon>Cestoda</taxon>
        <taxon>Eucestoda</taxon>
        <taxon>Cyclophyllidea</taxon>
        <taxon>Taeniidae</taxon>
        <taxon>Taenia</taxon>
    </lineage>
</organism>
<keyword evidence="3" id="KW-0547">Nucleotide-binding</keyword>
<dbReference type="STRING" id="60517.A0A0R3WDV3"/>
<dbReference type="Proteomes" id="UP000282613">
    <property type="component" value="Unassembled WGS sequence"/>
</dbReference>
<dbReference type="SUPFAM" id="SSF52540">
    <property type="entry name" value="P-loop containing nucleoside triphosphate hydrolases"/>
    <property type="match status" value="1"/>
</dbReference>
<dbReference type="PANTHER" id="PTHR10218:SF302">
    <property type="entry name" value="GUANINE NUCLEOTIDE-BINDING PROTEIN ALPHA-5 SUBUNIT"/>
    <property type="match status" value="1"/>
</dbReference>
<dbReference type="EMBL" id="UYRS01018942">
    <property type="protein sequence ID" value="VDK41395.1"/>
    <property type="molecule type" value="Genomic_DNA"/>
</dbReference>
<dbReference type="PROSITE" id="PS51882">
    <property type="entry name" value="G_ALPHA"/>
    <property type="match status" value="1"/>
</dbReference>
<dbReference type="GO" id="GO:0005834">
    <property type="term" value="C:heterotrimeric G-protein complex"/>
    <property type="evidence" value="ECO:0007669"/>
    <property type="project" value="TreeGrafter"/>
</dbReference>